<reference evidence="18" key="1">
    <citation type="journal article" date="2014" name="Front. Microbiol.">
        <title>High frequency of phylogenetically diverse reductive dehalogenase-homologous genes in deep subseafloor sedimentary metagenomes.</title>
        <authorList>
            <person name="Kawai M."/>
            <person name="Futagami T."/>
            <person name="Toyoda A."/>
            <person name="Takaki Y."/>
            <person name="Nishi S."/>
            <person name="Hori S."/>
            <person name="Arai W."/>
            <person name="Tsubouchi T."/>
            <person name="Morono Y."/>
            <person name="Uchiyama I."/>
            <person name="Ito T."/>
            <person name="Fujiyama A."/>
            <person name="Inagaki F."/>
            <person name="Takami H."/>
        </authorList>
    </citation>
    <scope>NUCLEOTIDE SEQUENCE</scope>
    <source>
        <strain evidence="18">Expedition CK06-06</strain>
    </source>
</reference>
<dbReference type="EC" id="2.7.1.156" evidence="8"/>
<evidence type="ECO:0000256" key="4">
    <source>
        <dbReference type="ARBA" id="ARBA00003889"/>
    </source>
</evidence>
<evidence type="ECO:0000313" key="18">
    <source>
        <dbReference type="EMBL" id="GAG41670.1"/>
    </source>
</evidence>
<dbReference type="Pfam" id="PF02283">
    <property type="entry name" value="CobU"/>
    <property type="match status" value="1"/>
</dbReference>
<keyword evidence="15" id="KW-0342">GTP-binding</keyword>
<evidence type="ECO:0000256" key="6">
    <source>
        <dbReference type="ARBA" id="ARBA00005159"/>
    </source>
</evidence>
<sequence>FEKGDDKIGLYRDDLLKTLSARKQSIIVVSNELGMGIVPENPLGRKFRDLSGRINQNIAAMADKVILLTAGLPTYLKGAP</sequence>
<keyword evidence="14" id="KW-0067">ATP-binding</keyword>
<keyword evidence="11" id="KW-0808">Transferase</keyword>
<evidence type="ECO:0000256" key="16">
    <source>
        <dbReference type="ARBA" id="ARBA00029570"/>
    </source>
</evidence>
<evidence type="ECO:0000256" key="1">
    <source>
        <dbReference type="ARBA" id="ARBA00000312"/>
    </source>
</evidence>
<comment type="catalytic activity">
    <reaction evidence="3">
        <text>adenosylcob(III)inamide + GTP = adenosylcob(III)inamide phosphate + GDP + H(+)</text>
        <dbReference type="Rhea" id="RHEA:15765"/>
        <dbReference type="ChEBI" id="CHEBI:2480"/>
        <dbReference type="ChEBI" id="CHEBI:15378"/>
        <dbReference type="ChEBI" id="CHEBI:37565"/>
        <dbReference type="ChEBI" id="CHEBI:58189"/>
        <dbReference type="ChEBI" id="CHEBI:58502"/>
        <dbReference type="EC" id="2.7.1.156"/>
    </reaction>
</comment>
<protein>
    <recommendedName>
        <fullName evidence="16">Adenosylcobinamide kinase</fullName>
        <ecNumber evidence="8">2.7.1.156</ecNumber>
        <ecNumber evidence="9">2.7.7.62</ecNumber>
    </recommendedName>
    <alternativeName>
        <fullName evidence="17">Adenosylcobinamide-phosphate guanylyltransferase</fullName>
    </alternativeName>
</protein>
<evidence type="ECO:0000256" key="11">
    <source>
        <dbReference type="ARBA" id="ARBA00022679"/>
    </source>
</evidence>
<dbReference type="GO" id="GO:0008820">
    <property type="term" value="F:cobinamide phosphate guanylyltransferase activity"/>
    <property type="evidence" value="ECO:0007669"/>
    <property type="project" value="UniProtKB-EC"/>
</dbReference>
<evidence type="ECO:0000256" key="2">
    <source>
        <dbReference type="ARBA" id="ARBA00000711"/>
    </source>
</evidence>
<dbReference type="SUPFAM" id="SSF52540">
    <property type="entry name" value="P-loop containing nucleoside triphosphate hydrolases"/>
    <property type="match status" value="1"/>
</dbReference>
<dbReference type="EMBL" id="BARS01041126">
    <property type="protein sequence ID" value="GAG41670.1"/>
    <property type="molecule type" value="Genomic_DNA"/>
</dbReference>
<evidence type="ECO:0000256" key="13">
    <source>
        <dbReference type="ARBA" id="ARBA00022777"/>
    </source>
</evidence>
<evidence type="ECO:0000256" key="15">
    <source>
        <dbReference type="ARBA" id="ARBA00023134"/>
    </source>
</evidence>
<dbReference type="InterPro" id="IPR027417">
    <property type="entry name" value="P-loop_NTPase"/>
</dbReference>
<dbReference type="GO" id="GO:0005524">
    <property type="term" value="F:ATP binding"/>
    <property type="evidence" value="ECO:0007669"/>
    <property type="project" value="UniProtKB-KW"/>
</dbReference>
<comment type="similarity">
    <text evidence="7">Belongs to the CobU/CobP family.</text>
</comment>
<comment type="pathway">
    <text evidence="5">Cofactor biosynthesis; adenosylcobalamin biosynthesis; adenosylcobalamin from cob(II)yrinate a,c-diamide: step 6/7.</text>
</comment>
<comment type="function">
    <text evidence="4">Catalyzes ATP-dependent phosphorylation of adenosylcobinamide and addition of GMP to adenosylcobinamide phosphate.</text>
</comment>
<comment type="caution">
    <text evidence="18">The sequence shown here is derived from an EMBL/GenBank/DDBJ whole genome shotgun (WGS) entry which is preliminary data.</text>
</comment>
<name>X0XEY7_9ZZZZ</name>
<accession>X0XEY7</accession>
<gene>
    <name evidence="18" type="ORF">S01H1_62599</name>
</gene>
<dbReference type="PANTHER" id="PTHR34848">
    <property type="match status" value="1"/>
</dbReference>
<keyword evidence="13" id="KW-0418">Kinase</keyword>
<evidence type="ECO:0000256" key="12">
    <source>
        <dbReference type="ARBA" id="ARBA00022741"/>
    </source>
</evidence>
<evidence type="ECO:0000256" key="3">
    <source>
        <dbReference type="ARBA" id="ARBA00001522"/>
    </source>
</evidence>
<dbReference type="Gene3D" id="3.40.50.300">
    <property type="entry name" value="P-loop containing nucleotide triphosphate hydrolases"/>
    <property type="match status" value="1"/>
</dbReference>
<dbReference type="GO" id="GO:0043752">
    <property type="term" value="F:adenosylcobinamide kinase activity"/>
    <property type="evidence" value="ECO:0007669"/>
    <property type="project" value="UniProtKB-EC"/>
</dbReference>
<evidence type="ECO:0000256" key="8">
    <source>
        <dbReference type="ARBA" id="ARBA00012016"/>
    </source>
</evidence>
<proteinExistence type="inferred from homology"/>
<organism evidence="18">
    <name type="scientific">marine sediment metagenome</name>
    <dbReference type="NCBI Taxonomy" id="412755"/>
    <lineage>
        <taxon>unclassified sequences</taxon>
        <taxon>metagenomes</taxon>
        <taxon>ecological metagenomes</taxon>
    </lineage>
</organism>
<comment type="pathway">
    <text evidence="6">Cofactor biosynthesis; adenosylcobalamin biosynthesis; adenosylcobalamin from cob(II)yrinate a,c-diamide: step 5/7.</text>
</comment>
<comment type="catalytic activity">
    <reaction evidence="1">
        <text>adenosylcob(III)inamide + ATP = adenosylcob(III)inamide phosphate + ADP + H(+)</text>
        <dbReference type="Rhea" id="RHEA:15769"/>
        <dbReference type="ChEBI" id="CHEBI:2480"/>
        <dbReference type="ChEBI" id="CHEBI:15378"/>
        <dbReference type="ChEBI" id="CHEBI:30616"/>
        <dbReference type="ChEBI" id="CHEBI:58502"/>
        <dbReference type="ChEBI" id="CHEBI:456216"/>
        <dbReference type="EC" id="2.7.1.156"/>
    </reaction>
</comment>
<dbReference type="GO" id="GO:0009236">
    <property type="term" value="P:cobalamin biosynthetic process"/>
    <property type="evidence" value="ECO:0007669"/>
    <property type="project" value="UniProtKB-KW"/>
</dbReference>
<evidence type="ECO:0000256" key="17">
    <source>
        <dbReference type="ARBA" id="ARBA00030571"/>
    </source>
</evidence>
<feature type="non-terminal residue" evidence="18">
    <location>
        <position position="1"/>
    </location>
</feature>
<evidence type="ECO:0000256" key="14">
    <source>
        <dbReference type="ARBA" id="ARBA00022840"/>
    </source>
</evidence>
<dbReference type="PANTHER" id="PTHR34848:SF1">
    <property type="entry name" value="BIFUNCTIONAL ADENOSYLCOBALAMIN BIOSYNTHESIS PROTEIN COBU"/>
    <property type="match status" value="1"/>
</dbReference>
<dbReference type="GO" id="GO:0005525">
    <property type="term" value="F:GTP binding"/>
    <property type="evidence" value="ECO:0007669"/>
    <property type="project" value="UniProtKB-KW"/>
</dbReference>
<comment type="catalytic activity">
    <reaction evidence="2">
        <text>adenosylcob(III)inamide phosphate + GTP + H(+) = adenosylcob(III)inamide-GDP + diphosphate</text>
        <dbReference type="Rhea" id="RHEA:22712"/>
        <dbReference type="ChEBI" id="CHEBI:15378"/>
        <dbReference type="ChEBI" id="CHEBI:33019"/>
        <dbReference type="ChEBI" id="CHEBI:37565"/>
        <dbReference type="ChEBI" id="CHEBI:58502"/>
        <dbReference type="ChEBI" id="CHEBI:60487"/>
        <dbReference type="EC" id="2.7.7.62"/>
    </reaction>
</comment>
<evidence type="ECO:0000256" key="7">
    <source>
        <dbReference type="ARBA" id="ARBA00007490"/>
    </source>
</evidence>
<keyword evidence="12" id="KW-0547">Nucleotide-binding</keyword>
<keyword evidence="10" id="KW-0169">Cobalamin biosynthesis</keyword>
<evidence type="ECO:0000256" key="10">
    <source>
        <dbReference type="ARBA" id="ARBA00022573"/>
    </source>
</evidence>
<evidence type="ECO:0000256" key="5">
    <source>
        <dbReference type="ARBA" id="ARBA00004692"/>
    </source>
</evidence>
<dbReference type="InterPro" id="IPR003203">
    <property type="entry name" value="CobU/CobP"/>
</dbReference>
<evidence type="ECO:0000256" key="9">
    <source>
        <dbReference type="ARBA" id="ARBA00012523"/>
    </source>
</evidence>
<dbReference type="EC" id="2.7.7.62" evidence="9"/>
<dbReference type="AlphaFoldDB" id="X0XEY7"/>